<sequence length="336" mass="36018">MTKKKKAQQQAQEAQPPQPQPPQTGQQGQQGGREGQVGQEGPISDLDRSLNEIIQSNSARAAKRKRESEPSNASGSAAPAGPASSALIPFDSFAPRAFPSAFGQSDAGDMPVAKRPKLESVRIDSVKKVMSHGFARRLYVDDDTPNFEAFGGNTTLAEVNNIESFKQVIGNVLDRQFRANNNQFGAMSMAFLPHSTKKAKMIQGNRGLSNRSQSLLGDTSRVQELGSGSGFGSGSKDVRMEDVGSAAAVAAPPATATPPLAPPPAPFPATQGGKVATKGGNQQQQQEQQTAKARDESRRGHRGKSWKKQEKEQKILKELDQDMDKYFAAGPILREP</sequence>
<keyword evidence="2" id="KW-1185">Reference proteome</keyword>
<dbReference type="Proteomes" id="UP001497700">
    <property type="component" value="Unassembled WGS sequence"/>
</dbReference>
<comment type="caution">
    <text evidence="1">The sequence shown here is derived from an EMBL/GenBank/DDBJ whole genome shotgun (WGS) entry which is preliminary data.</text>
</comment>
<dbReference type="EMBL" id="MU393682">
    <property type="protein sequence ID" value="KAI4858838.1"/>
    <property type="molecule type" value="Genomic_DNA"/>
</dbReference>
<name>A0ACB9YIS1_9PEZI</name>
<evidence type="ECO:0000313" key="2">
    <source>
        <dbReference type="Proteomes" id="UP001497700"/>
    </source>
</evidence>
<gene>
    <name evidence="1" type="ORF">F4820DRAFT_441562</name>
</gene>
<protein>
    <submittedName>
        <fullName evidence="1">Uncharacterized protein</fullName>
    </submittedName>
</protein>
<organism evidence="1 2">
    <name type="scientific">Hypoxylon rubiginosum</name>
    <dbReference type="NCBI Taxonomy" id="110542"/>
    <lineage>
        <taxon>Eukaryota</taxon>
        <taxon>Fungi</taxon>
        <taxon>Dikarya</taxon>
        <taxon>Ascomycota</taxon>
        <taxon>Pezizomycotina</taxon>
        <taxon>Sordariomycetes</taxon>
        <taxon>Xylariomycetidae</taxon>
        <taxon>Xylariales</taxon>
        <taxon>Hypoxylaceae</taxon>
        <taxon>Hypoxylon</taxon>
    </lineage>
</organism>
<evidence type="ECO:0000313" key="1">
    <source>
        <dbReference type="EMBL" id="KAI4858838.1"/>
    </source>
</evidence>
<accession>A0ACB9YIS1</accession>
<reference evidence="1 2" key="1">
    <citation type="journal article" date="2022" name="New Phytol.">
        <title>Ecological generalism drives hyperdiversity of secondary metabolite gene clusters in xylarialean endophytes.</title>
        <authorList>
            <person name="Franco M.E.E."/>
            <person name="Wisecaver J.H."/>
            <person name="Arnold A.E."/>
            <person name="Ju Y.M."/>
            <person name="Slot J.C."/>
            <person name="Ahrendt S."/>
            <person name="Moore L.P."/>
            <person name="Eastman K.E."/>
            <person name="Scott K."/>
            <person name="Konkel Z."/>
            <person name="Mondo S.J."/>
            <person name="Kuo A."/>
            <person name="Hayes R.D."/>
            <person name="Haridas S."/>
            <person name="Andreopoulos B."/>
            <person name="Riley R."/>
            <person name="LaButti K."/>
            <person name="Pangilinan J."/>
            <person name="Lipzen A."/>
            <person name="Amirebrahimi M."/>
            <person name="Yan J."/>
            <person name="Adam C."/>
            <person name="Keymanesh K."/>
            <person name="Ng V."/>
            <person name="Louie K."/>
            <person name="Northen T."/>
            <person name="Drula E."/>
            <person name="Henrissat B."/>
            <person name="Hsieh H.M."/>
            <person name="Youens-Clark K."/>
            <person name="Lutzoni F."/>
            <person name="Miadlikowska J."/>
            <person name="Eastwood D.C."/>
            <person name="Hamelin R.C."/>
            <person name="Grigoriev I.V."/>
            <person name="U'Ren J.M."/>
        </authorList>
    </citation>
    <scope>NUCLEOTIDE SEQUENCE [LARGE SCALE GENOMIC DNA]</scope>
    <source>
        <strain evidence="1 2">CBS 119005</strain>
    </source>
</reference>
<proteinExistence type="predicted"/>